<keyword evidence="1" id="KW-0479">Metal-binding</keyword>
<evidence type="ECO:0000313" key="5">
    <source>
        <dbReference type="EMBL" id="CAE0628289.1"/>
    </source>
</evidence>
<keyword evidence="1" id="KW-0862">Zinc</keyword>
<dbReference type="EMBL" id="HBIU01014976">
    <property type="protein sequence ID" value="CAE0628289.1"/>
    <property type="molecule type" value="Transcribed_RNA"/>
</dbReference>
<feature type="region of interest" description="Disordered" evidence="2">
    <location>
        <begin position="82"/>
        <end position="107"/>
    </location>
</feature>
<dbReference type="InterPro" id="IPR000571">
    <property type="entry name" value="Znf_CCCH"/>
</dbReference>
<feature type="region of interest" description="Disordered" evidence="2">
    <location>
        <begin position="162"/>
        <end position="224"/>
    </location>
</feature>
<dbReference type="AlphaFoldDB" id="A0A6V1PD99"/>
<feature type="compositionally biased region" description="Basic and acidic residues" evidence="2">
    <location>
        <begin position="96"/>
        <end position="107"/>
    </location>
</feature>
<evidence type="ECO:0000256" key="2">
    <source>
        <dbReference type="SAM" id="MobiDB-lite"/>
    </source>
</evidence>
<feature type="compositionally biased region" description="Low complexity" evidence="2">
    <location>
        <begin position="85"/>
        <end position="95"/>
    </location>
</feature>
<organism evidence="4">
    <name type="scientific">Heterosigma akashiwo</name>
    <name type="common">Chromophytic alga</name>
    <name type="synonym">Heterosigma carterae</name>
    <dbReference type="NCBI Taxonomy" id="2829"/>
    <lineage>
        <taxon>Eukaryota</taxon>
        <taxon>Sar</taxon>
        <taxon>Stramenopiles</taxon>
        <taxon>Ochrophyta</taxon>
        <taxon>Raphidophyceae</taxon>
        <taxon>Chattonellales</taxon>
        <taxon>Chattonellaceae</taxon>
        <taxon>Heterosigma</taxon>
    </lineage>
</organism>
<feature type="domain" description="C3H1-type" evidence="3">
    <location>
        <begin position="46"/>
        <end position="73"/>
    </location>
</feature>
<sequence length="317" mass="35781">MSERQLDAIMTRHLGLNEDPEPMMCKFWFLTCCLNPHCKHGHYEFYSQVPFCEHFRRDKCKHGNKCLRRHLDEFEDFPINGKAIPKSPVSSPKSSMESKAHEDSDAEEARFGDAIVNSFSAAKIRCPPLNLKLKNSFDGLEVEENTQPVPPQVSIATMASPMPLQTSGKKLTNKQKQKIKVKERKQARKESRKQTAEDQTAAAHKQKASEQQAAAQQAGDKENAHEPAADVLILGKNSKEELIFLTFWTKMFCEDLEKTKELIYGFYEARGLENTLEFLNATFRGRYQTDDWRSAALAQVSAEVNGIAQKASAAVVA</sequence>
<proteinExistence type="predicted"/>
<evidence type="ECO:0000259" key="3">
    <source>
        <dbReference type="PROSITE" id="PS50103"/>
    </source>
</evidence>
<reference evidence="4" key="1">
    <citation type="submission" date="2021-01" db="EMBL/GenBank/DDBJ databases">
        <authorList>
            <person name="Corre E."/>
            <person name="Pelletier E."/>
            <person name="Niang G."/>
            <person name="Scheremetjew M."/>
            <person name="Finn R."/>
            <person name="Kale V."/>
            <person name="Holt S."/>
            <person name="Cochrane G."/>
            <person name="Meng A."/>
            <person name="Brown T."/>
            <person name="Cohen L."/>
        </authorList>
    </citation>
    <scope>NUCLEOTIDE SEQUENCE</scope>
    <source>
        <strain evidence="4">CCMP3107</strain>
    </source>
</reference>
<protein>
    <recommendedName>
        <fullName evidence="3">C3H1-type domain-containing protein</fullName>
    </recommendedName>
</protein>
<gene>
    <name evidence="4" type="ORF">HAKA00212_LOCUS6970</name>
    <name evidence="5" type="ORF">HAKA00212_LOCUS6971</name>
</gene>
<dbReference type="EMBL" id="HBIU01014975">
    <property type="protein sequence ID" value="CAE0628288.1"/>
    <property type="molecule type" value="Transcribed_RNA"/>
</dbReference>
<accession>A0A6V1PD99</accession>
<feature type="compositionally biased region" description="Basic residues" evidence="2">
    <location>
        <begin position="171"/>
        <end position="187"/>
    </location>
</feature>
<feature type="zinc finger region" description="C3H1-type" evidence="1">
    <location>
        <begin position="46"/>
        <end position="73"/>
    </location>
</feature>
<keyword evidence="1" id="KW-0863">Zinc-finger</keyword>
<dbReference type="GO" id="GO:0008270">
    <property type="term" value="F:zinc ion binding"/>
    <property type="evidence" value="ECO:0007669"/>
    <property type="project" value="UniProtKB-KW"/>
</dbReference>
<evidence type="ECO:0000313" key="4">
    <source>
        <dbReference type="EMBL" id="CAE0628288.1"/>
    </source>
</evidence>
<dbReference type="PROSITE" id="PS50103">
    <property type="entry name" value="ZF_C3H1"/>
    <property type="match status" value="1"/>
</dbReference>
<evidence type="ECO:0000256" key="1">
    <source>
        <dbReference type="PROSITE-ProRule" id="PRU00723"/>
    </source>
</evidence>
<feature type="compositionally biased region" description="Low complexity" evidence="2">
    <location>
        <begin position="209"/>
        <end position="218"/>
    </location>
</feature>
<name>A0A6V1PD99_HETAK</name>